<feature type="chain" id="PRO_5031377992" evidence="2">
    <location>
        <begin position="22"/>
        <end position="115"/>
    </location>
</feature>
<evidence type="ECO:0000256" key="1">
    <source>
        <dbReference type="SAM" id="MobiDB-lite"/>
    </source>
</evidence>
<feature type="region of interest" description="Disordered" evidence="1">
    <location>
        <begin position="53"/>
        <end position="73"/>
    </location>
</feature>
<protein>
    <submittedName>
        <fullName evidence="3">Uncharacterized protein</fullName>
    </submittedName>
</protein>
<feature type="signal peptide" evidence="2">
    <location>
        <begin position="1"/>
        <end position="21"/>
    </location>
</feature>
<evidence type="ECO:0000256" key="2">
    <source>
        <dbReference type="SAM" id="SignalP"/>
    </source>
</evidence>
<keyword evidence="2" id="KW-0732">Signal</keyword>
<gene>
    <name evidence="3" type="ORF">HPHI1048_LOCUS197</name>
</gene>
<name>A0A7S0H7L1_9CRYP</name>
<evidence type="ECO:0000313" key="3">
    <source>
        <dbReference type="EMBL" id="CAD8465559.1"/>
    </source>
</evidence>
<accession>A0A7S0H7L1</accession>
<reference evidence="3" key="1">
    <citation type="submission" date="2021-01" db="EMBL/GenBank/DDBJ databases">
        <authorList>
            <person name="Corre E."/>
            <person name="Pelletier E."/>
            <person name="Niang G."/>
            <person name="Scheremetjew M."/>
            <person name="Finn R."/>
            <person name="Kale V."/>
            <person name="Holt S."/>
            <person name="Cochrane G."/>
            <person name="Meng A."/>
            <person name="Brown T."/>
            <person name="Cohen L."/>
        </authorList>
    </citation>
    <scope>NUCLEOTIDE SEQUENCE</scope>
    <source>
        <strain evidence="3">CCMP325</strain>
    </source>
</reference>
<sequence>MKPESPMKSILLCIGLGLCLAHGELLLGDAPRGSSVRPLTRRTWRERDLSFVGLHSQESKQGRGRTSAPDETQWSRRQHVFSLVLRKSLGVALAIALIGPNLYVNSIYFDSVEEK</sequence>
<proteinExistence type="predicted"/>
<dbReference type="EMBL" id="HBEO01000275">
    <property type="protein sequence ID" value="CAD8465559.1"/>
    <property type="molecule type" value="Transcribed_RNA"/>
</dbReference>
<dbReference type="AlphaFoldDB" id="A0A7S0H7L1"/>
<organism evidence="3">
    <name type="scientific">Hanusia phi</name>
    <dbReference type="NCBI Taxonomy" id="3032"/>
    <lineage>
        <taxon>Eukaryota</taxon>
        <taxon>Cryptophyceae</taxon>
        <taxon>Pyrenomonadales</taxon>
        <taxon>Geminigeraceae</taxon>
        <taxon>Hanusia</taxon>
    </lineage>
</organism>